<feature type="compositionally biased region" description="Low complexity" evidence="7">
    <location>
        <begin position="32"/>
        <end position="49"/>
    </location>
</feature>
<dbReference type="EC" id="5.2.1.8" evidence="2"/>
<feature type="region of interest" description="Disordered" evidence="7">
    <location>
        <begin position="32"/>
        <end position="56"/>
    </location>
</feature>
<keyword evidence="3" id="KW-0732">Signal</keyword>
<keyword evidence="4 6" id="KW-0697">Rotamase</keyword>
<evidence type="ECO:0000259" key="9">
    <source>
        <dbReference type="PROSITE" id="PS50198"/>
    </source>
</evidence>
<dbReference type="PANTHER" id="PTHR47245">
    <property type="entry name" value="PEPTIDYLPROLYL ISOMERASE"/>
    <property type="match status" value="1"/>
</dbReference>
<dbReference type="InterPro" id="IPR050245">
    <property type="entry name" value="PrsA_foldase"/>
</dbReference>
<dbReference type="GO" id="GO:0003755">
    <property type="term" value="F:peptidyl-prolyl cis-trans isomerase activity"/>
    <property type="evidence" value="ECO:0007669"/>
    <property type="project" value="UniProtKB-KW"/>
</dbReference>
<organism evidence="10 11">
    <name type="scientific">Paenibacillus athensensis</name>
    <dbReference type="NCBI Taxonomy" id="1967502"/>
    <lineage>
        <taxon>Bacteria</taxon>
        <taxon>Bacillati</taxon>
        <taxon>Bacillota</taxon>
        <taxon>Bacilli</taxon>
        <taxon>Bacillales</taxon>
        <taxon>Paenibacillaceae</taxon>
        <taxon>Paenibacillus</taxon>
    </lineage>
</organism>
<comment type="caution">
    <text evidence="10">The sequence shown here is derived from an EMBL/GenBank/DDBJ whole genome shotgun (WGS) entry which is preliminary data.</text>
</comment>
<dbReference type="OrthoDB" id="2677468at2"/>
<dbReference type="EMBL" id="MYFO01000032">
    <property type="protein sequence ID" value="TFE84662.1"/>
    <property type="molecule type" value="Genomic_DNA"/>
</dbReference>
<keyword evidence="5 6" id="KW-0413">Isomerase</keyword>
<evidence type="ECO:0000256" key="7">
    <source>
        <dbReference type="SAM" id="MobiDB-lite"/>
    </source>
</evidence>
<dbReference type="InterPro" id="IPR046357">
    <property type="entry name" value="PPIase_dom_sf"/>
</dbReference>
<keyword evidence="8" id="KW-0472">Membrane</keyword>
<keyword evidence="11" id="KW-1185">Reference proteome</keyword>
<dbReference type="PANTHER" id="PTHR47245:SF1">
    <property type="entry name" value="FOLDASE PROTEIN PRSA"/>
    <property type="match status" value="1"/>
</dbReference>
<dbReference type="Pfam" id="PF00639">
    <property type="entry name" value="Rotamase"/>
    <property type="match status" value="1"/>
</dbReference>
<dbReference type="InterPro" id="IPR027304">
    <property type="entry name" value="Trigger_fact/SurA_dom_sf"/>
</dbReference>
<dbReference type="SUPFAM" id="SSF54534">
    <property type="entry name" value="FKBP-like"/>
    <property type="match status" value="1"/>
</dbReference>
<feature type="transmembrane region" description="Helical" evidence="8">
    <location>
        <begin position="7"/>
        <end position="27"/>
    </location>
</feature>
<keyword evidence="8" id="KW-1133">Transmembrane helix</keyword>
<evidence type="ECO:0000256" key="2">
    <source>
        <dbReference type="ARBA" id="ARBA00013194"/>
    </source>
</evidence>
<evidence type="ECO:0000313" key="10">
    <source>
        <dbReference type="EMBL" id="TFE84662.1"/>
    </source>
</evidence>
<keyword evidence="8" id="KW-0812">Transmembrane</keyword>
<dbReference type="Gene3D" id="1.10.4030.10">
    <property type="entry name" value="Porin chaperone SurA, peptide-binding domain"/>
    <property type="match status" value="1"/>
</dbReference>
<evidence type="ECO:0000256" key="3">
    <source>
        <dbReference type="ARBA" id="ARBA00022729"/>
    </source>
</evidence>
<gene>
    <name evidence="10" type="ORF">B5M42_19325</name>
</gene>
<protein>
    <recommendedName>
        <fullName evidence="2">peptidylprolyl isomerase</fullName>
        <ecNumber evidence="2">5.2.1.8</ecNumber>
    </recommendedName>
</protein>
<dbReference type="InterPro" id="IPR023058">
    <property type="entry name" value="PPIase_PpiC_CS"/>
</dbReference>
<sequence length="318" mass="35383">MGNVKRLWGVIVVMAICIAALASWLVMRPTTGPGASASPTPSSQPSAQPEHPPVAATIGGKPILLTELEEALERQYGTELLNQLLDRAALRLEAAETATTVPDADIQRELKRMQLGYESEEQFYSSMKDQLNMTRDQLKEDVYYKLLLEKLATRGVKITDAEVDNYIQSHQDEFRTIKEYNLAQVILPTKEQAEKALAALAKGESFAIVARDRSLDDATANSGGDLGWIEEDDPFVEEPILTAAKQLKPGEVSQPVQVLQGYAIVKLKGRRDKANPEQPYIRDNVRKELALQQAPPLKDYVAGLREKWNAKIEDARFK</sequence>
<evidence type="ECO:0000313" key="11">
    <source>
        <dbReference type="Proteomes" id="UP000298246"/>
    </source>
</evidence>
<feature type="domain" description="PpiC" evidence="9">
    <location>
        <begin position="177"/>
        <end position="269"/>
    </location>
</feature>
<evidence type="ECO:0000256" key="8">
    <source>
        <dbReference type="SAM" id="Phobius"/>
    </source>
</evidence>
<name>A0A4Y8PUN9_9BACL</name>
<dbReference type="SUPFAM" id="SSF109998">
    <property type="entry name" value="Triger factor/SurA peptide-binding domain-like"/>
    <property type="match status" value="1"/>
</dbReference>
<dbReference type="RefSeq" id="WP_134755819.1">
    <property type="nucleotide sequence ID" value="NZ_MYFO02000021.1"/>
</dbReference>
<accession>A0A4Y8PUN9</accession>
<evidence type="ECO:0000256" key="4">
    <source>
        <dbReference type="ARBA" id="ARBA00023110"/>
    </source>
</evidence>
<evidence type="ECO:0000256" key="6">
    <source>
        <dbReference type="PROSITE-ProRule" id="PRU00278"/>
    </source>
</evidence>
<dbReference type="Proteomes" id="UP000298246">
    <property type="component" value="Unassembled WGS sequence"/>
</dbReference>
<dbReference type="InterPro" id="IPR000297">
    <property type="entry name" value="PPIase_PpiC"/>
</dbReference>
<dbReference type="AlphaFoldDB" id="A0A4Y8PUN9"/>
<evidence type="ECO:0000256" key="1">
    <source>
        <dbReference type="ARBA" id="ARBA00000971"/>
    </source>
</evidence>
<reference evidence="10 11" key="1">
    <citation type="submission" date="2017-03" db="EMBL/GenBank/DDBJ databases">
        <title>Isolation of Levoglucosan Utilizing Bacteria.</title>
        <authorList>
            <person name="Arya A.S."/>
        </authorList>
    </citation>
    <scope>NUCLEOTIDE SEQUENCE [LARGE SCALE GENOMIC DNA]</scope>
    <source>
        <strain evidence="10 11">MEC069</strain>
    </source>
</reference>
<dbReference type="PROSITE" id="PS01096">
    <property type="entry name" value="PPIC_PPIASE_1"/>
    <property type="match status" value="1"/>
</dbReference>
<comment type="catalytic activity">
    <reaction evidence="1">
        <text>[protein]-peptidylproline (omega=180) = [protein]-peptidylproline (omega=0)</text>
        <dbReference type="Rhea" id="RHEA:16237"/>
        <dbReference type="Rhea" id="RHEA-COMP:10747"/>
        <dbReference type="Rhea" id="RHEA-COMP:10748"/>
        <dbReference type="ChEBI" id="CHEBI:83833"/>
        <dbReference type="ChEBI" id="CHEBI:83834"/>
        <dbReference type="EC" id="5.2.1.8"/>
    </reaction>
</comment>
<dbReference type="PROSITE" id="PS50198">
    <property type="entry name" value="PPIC_PPIASE_2"/>
    <property type="match status" value="1"/>
</dbReference>
<dbReference type="Gene3D" id="3.10.50.40">
    <property type="match status" value="1"/>
</dbReference>
<proteinExistence type="predicted"/>
<evidence type="ECO:0000256" key="5">
    <source>
        <dbReference type="ARBA" id="ARBA00023235"/>
    </source>
</evidence>